<evidence type="ECO:0000313" key="12">
    <source>
        <dbReference type="Proteomes" id="UP000027602"/>
    </source>
</evidence>
<evidence type="ECO:0000256" key="6">
    <source>
        <dbReference type="ARBA" id="ARBA00022989"/>
    </source>
</evidence>
<evidence type="ECO:0000259" key="10">
    <source>
        <dbReference type="Pfam" id="PF03553"/>
    </source>
</evidence>
<keyword evidence="3" id="KW-0050">Antiport</keyword>
<dbReference type="STRING" id="796606.BMMGA3_08045"/>
<keyword evidence="7 9" id="KW-0472">Membrane</keyword>
<dbReference type="PANTHER" id="PTHR33451:SF3">
    <property type="entry name" value="MALATE-2H(+)_NA(+)-LACTATE ANTIPORTER"/>
    <property type="match status" value="1"/>
</dbReference>
<dbReference type="GO" id="GO:0005886">
    <property type="term" value="C:plasma membrane"/>
    <property type="evidence" value="ECO:0007669"/>
    <property type="project" value="UniProtKB-SubCell"/>
</dbReference>
<dbReference type="GO" id="GO:0015297">
    <property type="term" value="F:antiporter activity"/>
    <property type="evidence" value="ECO:0007669"/>
    <property type="project" value="UniProtKB-KW"/>
</dbReference>
<dbReference type="HOGENOM" id="CLU_033405_2_0_9"/>
<keyword evidence="4" id="KW-1003">Cell membrane</keyword>
<sequence>MPNSIHFSYREIIALLFLTLIGVLSSVMIQWPLLVGFSPGLIFLILLCKGKGVSWKDLCSIGMRGLLKTKEVILILLLVSMLLPAWYISGTIEQMVSFSLNLLSKEHFLLLSFVLTMLISMLLGTAVGSLSTIGIPIMSAASALQLPHEAVAGALISGAFVGDRSSPFSSAHQLLAYTVELPVFRQFRKLMPTMVIAVLLSFIFYFLFDLKWNLDSSPSNTLSTKGMGESESSYITFIPPVILLLFVCFRVQVKYAFLFSILSSIVIAASKEVSILTIVYHLWHGTDQLGGGVKNMLFLLLFIAMAGIFNGLLEELKIIQPFLDRWLSDSKSLVGNTWRTIAATWMISIIACNQTLPIILTGRSFLPHWRKYHSNEELSRIMADSTMLFPGMIPWSVLAIMCSTIVGVSVLSYIPYAIFLWGLPLITLIVSIVKQEKERKHFQNRKMFLDKCS</sequence>
<evidence type="ECO:0000313" key="11">
    <source>
        <dbReference type="EMBL" id="AIE60015.1"/>
    </source>
</evidence>
<evidence type="ECO:0000256" key="1">
    <source>
        <dbReference type="ARBA" id="ARBA00004651"/>
    </source>
</evidence>
<feature type="transmembrane region" description="Helical" evidence="9">
    <location>
        <begin position="72"/>
        <end position="88"/>
    </location>
</feature>
<evidence type="ECO:0000256" key="4">
    <source>
        <dbReference type="ARBA" id="ARBA00022475"/>
    </source>
</evidence>
<feature type="transmembrane region" description="Helical" evidence="9">
    <location>
        <begin position="387"/>
        <end position="407"/>
    </location>
</feature>
<feature type="transmembrane region" description="Helical" evidence="9">
    <location>
        <begin position="190"/>
        <end position="208"/>
    </location>
</feature>
<feature type="domain" description="Na+/H+ antiporter NhaC-like C-terminal" evidence="10">
    <location>
        <begin position="256"/>
        <end position="432"/>
    </location>
</feature>
<feature type="transmembrane region" description="Helical" evidence="9">
    <location>
        <begin position="256"/>
        <end position="283"/>
    </location>
</feature>
<dbReference type="PANTHER" id="PTHR33451">
    <property type="entry name" value="MALATE-2H(+)/NA(+)-LACTATE ANTIPORTER"/>
    <property type="match status" value="1"/>
</dbReference>
<gene>
    <name evidence="11" type="ORF">BMMGA3_08045</name>
</gene>
<protein>
    <submittedName>
        <fullName evidence="11">Na+/H+ antiporter</fullName>
    </submittedName>
</protein>
<comment type="similarity">
    <text evidence="8">Belongs to the NhaC Na(+)/H(+) (TC 2.A.35) antiporter family.</text>
</comment>
<comment type="subcellular location">
    <subcellularLocation>
        <location evidence="1">Cell membrane</location>
        <topology evidence="1">Multi-pass membrane protein</topology>
    </subcellularLocation>
</comment>
<dbReference type="AlphaFoldDB" id="I3E8C1"/>
<dbReference type="eggNOG" id="COG1757">
    <property type="taxonomic scope" value="Bacteria"/>
</dbReference>
<evidence type="ECO:0000256" key="5">
    <source>
        <dbReference type="ARBA" id="ARBA00022692"/>
    </source>
</evidence>
<dbReference type="KEGG" id="bmet:BMMGA3_08045"/>
<feature type="transmembrane region" description="Helical" evidence="9">
    <location>
        <begin position="12"/>
        <end position="29"/>
    </location>
</feature>
<feature type="transmembrane region" description="Helical" evidence="9">
    <location>
        <begin position="232"/>
        <end position="249"/>
    </location>
</feature>
<feature type="transmembrane region" description="Helical" evidence="9">
    <location>
        <begin position="295"/>
        <end position="313"/>
    </location>
</feature>
<proteinExistence type="inferred from homology"/>
<dbReference type="InterPro" id="IPR018461">
    <property type="entry name" value="Na/H_Antiport_NhaC-like_C"/>
</dbReference>
<feature type="transmembrane region" description="Helical" evidence="9">
    <location>
        <begin position="413"/>
        <end position="433"/>
    </location>
</feature>
<feature type="transmembrane region" description="Helical" evidence="9">
    <location>
        <begin position="35"/>
        <end position="52"/>
    </location>
</feature>
<keyword evidence="5 9" id="KW-0812">Transmembrane</keyword>
<reference evidence="11 12" key="1">
    <citation type="journal article" date="2015" name="BMC Genomics">
        <title>Transcriptome analysis of thermophilic methylotrophic Bacillus methanolicus MGA3 using RNA-sequencing provides detailed insights into its previously uncharted transcriptional landscape.</title>
        <authorList>
            <person name="Irla M."/>
            <person name="Neshat A."/>
            <person name="Brautaset T."/>
            <person name="Ruckert C."/>
            <person name="Kalinowski J."/>
            <person name="Wendisch V.F."/>
        </authorList>
    </citation>
    <scope>NUCLEOTIDE SEQUENCE [LARGE SCALE GENOMIC DNA]</scope>
    <source>
        <strain evidence="12">MGA3 / ATCC 53907</strain>
    </source>
</reference>
<dbReference type="Pfam" id="PF03553">
    <property type="entry name" value="Na_H_antiporter"/>
    <property type="match status" value="1"/>
</dbReference>
<organism evidence="11 12">
    <name type="scientific">Bacillus methanolicus (strain MGA3 / ATCC 53907)</name>
    <dbReference type="NCBI Taxonomy" id="796606"/>
    <lineage>
        <taxon>Bacteria</taxon>
        <taxon>Bacillati</taxon>
        <taxon>Bacillota</taxon>
        <taxon>Bacilli</taxon>
        <taxon>Bacillales</taxon>
        <taxon>Bacillaceae</taxon>
        <taxon>Bacillus</taxon>
    </lineage>
</organism>
<evidence type="ECO:0000256" key="2">
    <source>
        <dbReference type="ARBA" id="ARBA00022448"/>
    </source>
</evidence>
<keyword evidence="12" id="KW-1185">Reference proteome</keyword>
<evidence type="ECO:0000256" key="9">
    <source>
        <dbReference type="SAM" id="Phobius"/>
    </source>
</evidence>
<dbReference type="RefSeq" id="WP_004433962.1">
    <property type="nucleotide sequence ID" value="NZ_ADWW01000002.1"/>
</dbReference>
<feature type="transmembrane region" description="Helical" evidence="9">
    <location>
        <begin position="108"/>
        <end position="130"/>
    </location>
</feature>
<keyword evidence="6 9" id="KW-1133">Transmembrane helix</keyword>
<dbReference type="Proteomes" id="UP000027602">
    <property type="component" value="Chromosome"/>
</dbReference>
<dbReference type="InterPro" id="IPR052180">
    <property type="entry name" value="NhaC_Na-H+_Antiporter"/>
</dbReference>
<accession>I3E8C1</accession>
<dbReference type="EMBL" id="CP007739">
    <property type="protein sequence ID" value="AIE60015.1"/>
    <property type="molecule type" value="Genomic_DNA"/>
</dbReference>
<evidence type="ECO:0000256" key="3">
    <source>
        <dbReference type="ARBA" id="ARBA00022449"/>
    </source>
</evidence>
<evidence type="ECO:0000256" key="8">
    <source>
        <dbReference type="ARBA" id="ARBA00038435"/>
    </source>
</evidence>
<keyword evidence="2" id="KW-0813">Transport</keyword>
<evidence type="ECO:0000256" key="7">
    <source>
        <dbReference type="ARBA" id="ARBA00023136"/>
    </source>
</evidence>
<name>I3E8C1_BACMM</name>